<sequence length="156" mass="19126">MKSLNDRLLICDILECKKRESSCDEVKRYCDYCIDIIKSGISSMYKEVFQFLEMDEEINNQLIKEVNRIIKMYEEVEHLLKHNDALYKRYQHQLFTGFTDHLCESYYLFLKRHNKVTIPRHPGKRKSLKEYRNFLKRFNYSIREEYLFVNEKEDTN</sequence>
<protein>
    <submittedName>
        <fullName evidence="1">Uncharacterized protein</fullName>
    </submittedName>
</protein>
<dbReference type="KEGG" id="nmy:CJ229_006125"/>
<dbReference type="EMBL" id="CP136964">
    <property type="protein sequence ID" value="WOS95669.1"/>
    <property type="molecule type" value="Genomic_DNA"/>
</dbReference>
<keyword evidence="2" id="KW-1185">Reference proteome</keyword>
<evidence type="ECO:0000313" key="2">
    <source>
        <dbReference type="Proteomes" id="UP000243626"/>
    </source>
</evidence>
<organism evidence="1 2">
    <name type="scientific">Nosocomiicoccus massiliensis</name>
    <dbReference type="NCBI Taxonomy" id="1232430"/>
    <lineage>
        <taxon>Bacteria</taxon>
        <taxon>Bacillati</taxon>
        <taxon>Bacillota</taxon>
        <taxon>Bacilli</taxon>
        <taxon>Bacillales</taxon>
        <taxon>Staphylococcaceae</taxon>
        <taxon>Nosocomiicoccus</taxon>
    </lineage>
</organism>
<dbReference type="Proteomes" id="UP000243626">
    <property type="component" value="Chromosome"/>
</dbReference>
<proteinExistence type="predicted"/>
<reference evidence="2" key="1">
    <citation type="submission" date="2017-09" db="EMBL/GenBank/DDBJ databases">
        <title>Bacterial strain isolated from the female urinary microbiota.</title>
        <authorList>
            <person name="Thomas-White K."/>
            <person name="Kumar N."/>
            <person name="Forster S."/>
            <person name="Putonti C."/>
            <person name="Lawley T."/>
            <person name="Wolfe A.J."/>
        </authorList>
    </citation>
    <scope>NUCLEOTIDE SEQUENCE [LARGE SCALE GENOMIC DNA]</scope>
    <source>
        <strain evidence="2">UMB0959</strain>
    </source>
</reference>
<evidence type="ECO:0000313" key="1">
    <source>
        <dbReference type="EMBL" id="WOS95669.1"/>
    </source>
</evidence>
<dbReference type="AlphaFoldDB" id="A0AAF0YKZ8"/>
<gene>
    <name evidence="1" type="ORF">CJ229_006125</name>
</gene>
<reference evidence="1 2" key="2">
    <citation type="submission" date="2023-10" db="EMBL/GenBank/DDBJ databases">
        <authorList>
            <person name="Choi B."/>
        </authorList>
    </citation>
    <scope>NUCLEOTIDE SEQUENCE [LARGE SCALE GENOMIC DNA]</scope>
    <source>
        <strain evidence="1 2">UMB0959</strain>
    </source>
</reference>
<dbReference type="SUPFAM" id="SSF116960">
    <property type="entry name" value="YfbU-like"/>
    <property type="match status" value="1"/>
</dbReference>
<dbReference type="RefSeq" id="WP_070622657.1">
    <property type="nucleotide sequence ID" value="NZ_CP136964.1"/>
</dbReference>
<accession>A0AAF0YKZ8</accession>
<name>A0AAF0YKZ8_9STAP</name>